<evidence type="ECO:0000313" key="2">
    <source>
        <dbReference type="EMBL" id="KAE8543946.1"/>
    </source>
</evidence>
<protein>
    <submittedName>
        <fullName evidence="2">Xanthan biosynthesis pyruvyl transferase GumL</fullName>
    </submittedName>
</protein>
<keyword evidence="2" id="KW-0808">Transferase</keyword>
<feature type="domain" description="Polysaccharide pyruvyl transferase" evidence="1">
    <location>
        <begin position="84"/>
        <end position="214"/>
    </location>
</feature>
<dbReference type="GO" id="GO:0016740">
    <property type="term" value="F:transferase activity"/>
    <property type="evidence" value="ECO:0007669"/>
    <property type="project" value="UniProtKB-KW"/>
</dbReference>
<sequence>MLFRFGARGAFSFPRAFLRERALNASGASVVPLYWFFAVRNWGDLVGPYIVQRITGSVPVPAYSEKKSHLVAVGSILSRCSDSSIVWGAGFISEKDTLSATPAQIAAVRGWHSLKMLERFGVEPPEVVGDPAVLMPQFYRPSRCEKRYRIGIVPHYADLPLFRDVLLPRDAVLIDIRQDVEPFVDQLNECEVVLSSSLHGLIAADAYGIPNLWVQFSSNLVGGGFKFNDYYSSLGEPDTLPEMVLDLPNTDWLDLARLASLHRDYPMHVGLLEAFPWK</sequence>
<proteinExistence type="predicted"/>
<dbReference type="AlphaFoldDB" id="A0A833JM78"/>
<dbReference type="Pfam" id="PF04230">
    <property type="entry name" value="PS_pyruv_trans"/>
    <property type="match status" value="1"/>
</dbReference>
<reference evidence="2 3" key="1">
    <citation type="submission" date="2019-10" db="EMBL/GenBank/DDBJ databases">
        <title>Draft genome sequence of Marinobacter hydrocarbonoclasticus NCT7M from the microbiome of the marine copepod.</title>
        <authorList>
            <person name="Nuttall R."/>
            <person name="Sharma G."/>
            <person name="Moisander P."/>
        </authorList>
    </citation>
    <scope>NUCLEOTIDE SEQUENCE [LARGE SCALE GENOMIC DNA]</scope>
    <source>
        <strain evidence="2 3">NCT7M</strain>
    </source>
</reference>
<accession>A0A833JM78</accession>
<name>A0A833JM78_MARNT</name>
<dbReference type="EMBL" id="WBMP01000025">
    <property type="protein sequence ID" value="KAE8543946.1"/>
    <property type="molecule type" value="Genomic_DNA"/>
</dbReference>
<dbReference type="InterPro" id="IPR007345">
    <property type="entry name" value="Polysacch_pyruvyl_Trfase"/>
</dbReference>
<gene>
    <name evidence="2" type="ORF">F6453_3740</name>
</gene>
<evidence type="ECO:0000313" key="3">
    <source>
        <dbReference type="Proteomes" id="UP000469950"/>
    </source>
</evidence>
<organism evidence="2 3">
    <name type="scientific">Marinobacter nauticus</name>
    <name type="common">Marinobacter hydrocarbonoclasticus</name>
    <name type="synonym">Marinobacter aquaeolei</name>
    <dbReference type="NCBI Taxonomy" id="2743"/>
    <lineage>
        <taxon>Bacteria</taxon>
        <taxon>Pseudomonadati</taxon>
        <taxon>Pseudomonadota</taxon>
        <taxon>Gammaproteobacteria</taxon>
        <taxon>Pseudomonadales</taxon>
        <taxon>Marinobacteraceae</taxon>
        <taxon>Marinobacter</taxon>
    </lineage>
</organism>
<comment type="caution">
    <text evidence="2">The sequence shown here is derived from an EMBL/GenBank/DDBJ whole genome shotgun (WGS) entry which is preliminary data.</text>
</comment>
<evidence type="ECO:0000259" key="1">
    <source>
        <dbReference type="Pfam" id="PF04230"/>
    </source>
</evidence>
<dbReference type="Proteomes" id="UP000469950">
    <property type="component" value="Unassembled WGS sequence"/>
</dbReference>